<protein>
    <recommendedName>
        <fullName evidence="1">N-acetyltransferase domain-containing protein</fullName>
    </recommendedName>
</protein>
<dbReference type="PANTHER" id="PTHR43792">
    <property type="entry name" value="GNAT FAMILY, PUTATIVE (AFU_ORTHOLOGUE AFUA_3G00765)-RELATED-RELATED"/>
    <property type="match status" value="1"/>
</dbReference>
<dbReference type="SUPFAM" id="SSF55729">
    <property type="entry name" value="Acyl-CoA N-acyltransferases (Nat)"/>
    <property type="match status" value="1"/>
</dbReference>
<feature type="domain" description="N-acetyltransferase" evidence="1">
    <location>
        <begin position="39"/>
        <end position="199"/>
    </location>
</feature>
<dbReference type="InterPro" id="IPR000182">
    <property type="entry name" value="GNAT_dom"/>
</dbReference>
<dbReference type="PANTHER" id="PTHR43792:SF1">
    <property type="entry name" value="N-ACETYLTRANSFERASE DOMAIN-CONTAINING PROTEIN"/>
    <property type="match status" value="1"/>
</dbReference>
<organism evidence="2 3">
    <name type="scientific">Sarocladium strictum</name>
    <name type="common">Black bundle disease fungus</name>
    <name type="synonym">Acremonium strictum</name>
    <dbReference type="NCBI Taxonomy" id="5046"/>
    <lineage>
        <taxon>Eukaryota</taxon>
        <taxon>Fungi</taxon>
        <taxon>Dikarya</taxon>
        <taxon>Ascomycota</taxon>
        <taxon>Pezizomycotina</taxon>
        <taxon>Sordariomycetes</taxon>
        <taxon>Hypocreomycetidae</taxon>
        <taxon>Hypocreales</taxon>
        <taxon>Sarocladiaceae</taxon>
        <taxon>Sarocladium</taxon>
    </lineage>
</organism>
<accession>A0AA39GC19</accession>
<dbReference type="Proteomes" id="UP001175261">
    <property type="component" value="Unassembled WGS sequence"/>
</dbReference>
<name>A0AA39GC19_SARSR</name>
<keyword evidence="3" id="KW-1185">Reference proteome</keyword>
<dbReference type="InterPro" id="IPR051531">
    <property type="entry name" value="N-acetyltransferase"/>
</dbReference>
<evidence type="ECO:0000313" key="2">
    <source>
        <dbReference type="EMBL" id="KAK0384209.1"/>
    </source>
</evidence>
<evidence type="ECO:0000313" key="3">
    <source>
        <dbReference type="Proteomes" id="UP001175261"/>
    </source>
</evidence>
<dbReference type="EMBL" id="JAPDFR010000008">
    <property type="protein sequence ID" value="KAK0384209.1"/>
    <property type="molecule type" value="Genomic_DNA"/>
</dbReference>
<dbReference type="InterPro" id="IPR016181">
    <property type="entry name" value="Acyl_CoA_acyltransferase"/>
</dbReference>
<dbReference type="Pfam" id="PF13302">
    <property type="entry name" value="Acetyltransf_3"/>
    <property type="match status" value="1"/>
</dbReference>
<gene>
    <name evidence="2" type="ORF">NLU13_8297</name>
</gene>
<dbReference type="AlphaFoldDB" id="A0AA39GC19"/>
<dbReference type="GO" id="GO:0016747">
    <property type="term" value="F:acyltransferase activity, transferring groups other than amino-acyl groups"/>
    <property type="evidence" value="ECO:0007669"/>
    <property type="project" value="InterPro"/>
</dbReference>
<evidence type="ECO:0000259" key="1">
    <source>
        <dbReference type="Pfam" id="PF13302"/>
    </source>
</evidence>
<sequence length="234" mass="26518">MASASRPAWTPLEWVTVPTTLPVLPFPAYEVRPRFFSDRLCLRELKESDIELLAKLRSQPEVMKWTGQGRPDVDLSATRTHLATMLPPNDVSMFEFAISLKATDEFIGIGGCHKMNGELGWPVMGYMFRSEFWGQGFATEFVACFLDAWWQLPREEAKLQVDRATVNDENNSQLQSECLIAVTVDDNTASQNVLRKCGWSLVKVWTEPDVRDPSKEEVLYGFAATAATKPQRWP</sequence>
<comment type="caution">
    <text evidence="2">The sequence shown here is derived from an EMBL/GenBank/DDBJ whole genome shotgun (WGS) entry which is preliminary data.</text>
</comment>
<proteinExistence type="predicted"/>
<reference evidence="2" key="1">
    <citation type="submission" date="2022-10" db="EMBL/GenBank/DDBJ databases">
        <title>Determination and structural analysis of whole genome sequence of Sarocladium strictum F4-1.</title>
        <authorList>
            <person name="Hu L."/>
            <person name="Jiang Y."/>
        </authorList>
    </citation>
    <scope>NUCLEOTIDE SEQUENCE</scope>
    <source>
        <strain evidence="2">F4-1</strain>
    </source>
</reference>
<dbReference type="Gene3D" id="3.40.630.30">
    <property type="match status" value="1"/>
</dbReference>